<protein>
    <submittedName>
        <fullName evidence="3">Universal stress protein</fullName>
    </submittedName>
</protein>
<evidence type="ECO:0000259" key="2">
    <source>
        <dbReference type="Pfam" id="PF00582"/>
    </source>
</evidence>
<gene>
    <name evidence="3" type="ORF">J7S33_03840</name>
</gene>
<accession>A0A8T8HZN4</accession>
<dbReference type="InterPro" id="IPR006015">
    <property type="entry name" value="Universal_stress_UspA"/>
</dbReference>
<dbReference type="Pfam" id="PF00582">
    <property type="entry name" value="Usp"/>
    <property type="match status" value="1"/>
</dbReference>
<reference evidence="3" key="1">
    <citation type="submission" date="2021-04" db="EMBL/GenBank/DDBJ databases">
        <title>Saccharothrix algeriensis WGS.</title>
        <authorList>
            <person name="Stuskova K."/>
            <person name="Hakalova E."/>
            <person name="Tebbal A.B."/>
            <person name="Eichmeier A."/>
        </authorList>
    </citation>
    <scope>NUCLEOTIDE SEQUENCE</scope>
    <source>
        <strain evidence="3">NRRL B-24137</strain>
    </source>
</reference>
<dbReference type="EMBL" id="CP072788">
    <property type="protein sequence ID" value="QTR04123.1"/>
    <property type="molecule type" value="Genomic_DNA"/>
</dbReference>
<evidence type="ECO:0000313" key="4">
    <source>
        <dbReference type="Proteomes" id="UP000671828"/>
    </source>
</evidence>
<proteinExistence type="inferred from homology"/>
<dbReference type="SUPFAM" id="SSF52402">
    <property type="entry name" value="Adenine nucleotide alpha hydrolases-like"/>
    <property type="match status" value="1"/>
</dbReference>
<feature type="domain" description="UspA" evidence="2">
    <location>
        <begin position="8"/>
        <end position="73"/>
    </location>
</feature>
<evidence type="ECO:0000313" key="3">
    <source>
        <dbReference type="EMBL" id="QTR04123.1"/>
    </source>
</evidence>
<comment type="similarity">
    <text evidence="1">Belongs to the universal stress protein A family.</text>
</comment>
<sequence length="80" mass="8124">VHDAVTRVRLGGGVHVEESVLDGEPGPALVELAGGADGLVLGRHGYSRGGVTVLGSVIRHCLEHALCPVVVVPAEGRRAA</sequence>
<dbReference type="AlphaFoldDB" id="A0A8T8HZN4"/>
<feature type="non-terminal residue" evidence="3">
    <location>
        <position position="1"/>
    </location>
</feature>
<dbReference type="InterPro" id="IPR006016">
    <property type="entry name" value="UspA"/>
</dbReference>
<dbReference type="Proteomes" id="UP000671828">
    <property type="component" value="Chromosome"/>
</dbReference>
<dbReference type="Gene3D" id="3.40.50.12370">
    <property type="match status" value="1"/>
</dbReference>
<dbReference type="PRINTS" id="PR01438">
    <property type="entry name" value="UNVRSLSTRESS"/>
</dbReference>
<name>A0A8T8HZN4_9PSEU</name>
<evidence type="ECO:0000256" key="1">
    <source>
        <dbReference type="ARBA" id="ARBA00008791"/>
    </source>
</evidence>
<organism evidence="3 4">
    <name type="scientific">Saccharothrix algeriensis</name>
    <dbReference type="NCBI Taxonomy" id="173560"/>
    <lineage>
        <taxon>Bacteria</taxon>
        <taxon>Bacillati</taxon>
        <taxon>Actinomycetota</taxon>
        <taxon>Actinomycetes</taxon>
        <taxon>Pseudonocardiales</taxon>
        <taxon>Pseudonocardiaceae</taxon>
        <taxon>Saccharothrix</taxon>
    </lineage>
</organism>